<reference evidence="2 3" key="1">
    <citation type="submission" date="2011-08" db="EMBL/GenBank/DDBJ databases">
        <title>The Genome Sequence of Alistipes indistinctus YIT 12060.</title>
        <authorList>
            <consortium name="The Broad Institute Genome Sequencing Platform"/>
            <person name="Earl A."/>
            <person name="Ward D."/>
            <person name="Feldgarden M."/>
            <person name="Gevers D."/>
            <person name="Morotomi M."/>
            <person name="Young S.K."/>
            <person name="Zeng Q."/>
            <person name="Gargeya S."/>
            <person name="Fitzgerald M."/>
            <person name="Haas B."/>
            <person name="Abouelleil A."/>
            <person name="Alvarado L."/>
            <person name="Arachchi H.M."/>
            <person name="Berlin A."/>
            <person name="Brown A."/>
            <person name="Chapman S.B."/>
            <person name="Chen Z."/>
            <person name="Dunbar C."/>
            <person name="Freedman E."/>
            <person name="Gearin G."/>
            <person name="Gellesch M."/>
            <person name="Goldberg J."/>
            <person name="Griggs A."/>
            <person name="Gujja S."/>
            <person name="Heiman D."/>
            <person name="Howarth C."/>
            <person name="Larson L."/>
            <person name="Lui A."/>
            <person name="MacDonald P.J.P."/>
            <person name="Montmayeur A."/>
            <person name="Murphy C."/>
            <person name="Neiman D."/>
            <person name="Pearson M."/>
            <person name="Priest M."/>
            <person name="Roberts A."/>
            <person name="Saif S."/>
            <person name="Shea T."/>
            <person name="Shenoy N."/>
            <person name="Sisk P."/>
            <person name="Stolte C."/>
            <person name="Sykes S."/>
            <person name="Wortman J."/>
            <person name="Nusbaum C."/>
            <person name="Birren B."/>
        </authorList>
    </citation>
    <scope>NUCLEOTIDE SEQUENCE [LARGE SCALE GENOMIC DNA]</scope>
    <source>
        <strain evidence="2 3">YIT 12060</strain>
    </source>
</reference>
<dbReference type="STRING" id="742725.HMPREF9450_01706"/>
<evidence type="ECO:0000313" key="2">
    <source>
        <dbReference type="EMBL" id="EHB91657.1"/>
    </source>
</evidence>
<comment type="caution">
    <text evidence="2">The sequence shown here is derived from an EMBL/GenBank/DDBJ whole genome shotgun (WGS) entry which is preliminary data.</text>
</comment>
<dbReference type="RefSeq" id="WP_009134512.1">
    <property type="nucleotide sequence ID" value="NZ_CP102250.1"/>
</dbReference>
<dbReference type="SUPFAM" id="SSF48452">
    <property type="entry name" value="TPR-like"/>
    <property type="match status" value="1"/>
</dbReference>
<protein>
    <submittedName>
        <fullName evidence="2">Uncharacterized protein</fullName>
    </submittedName>
</protein>
<organism evidence="2 3">
    <name type="scientific">Alistipes indistinctus YIT 12060</name>
    <dbReference type="NCBI Taxonomy" id="742725"/>
    <lineage>
        <taxon>Bacteria</taxon>
        <taxon>Pseudomonadati</taxon>
        <taxon>Bacteroidota</taxon>
        <taxon>Bacteroidia</taxon>
        <taxon>Bacteroidales</taxon>
        <taxon>Rikenellaceae</taxon>
        <taxon>Alistipes</taxon>
    </lineage>
</organism>
<gene>
    <name evidence="2" type="ORF">HMPREF9450_01706</name>
</gene>
<dbReference type="Gene3D" id="3.30.1330.60">
    <property type="entry name" value="OmpA-like domain"/>
    <property type="match status" value="1"/>
</dbReference>
<dbReference type="Proteomes" id="UP000006008">
    <property type="component" value="Unassembled WGS sequence"/>
</dbReference>
<dbReference type="Gene3D" id="1.25.40.10">
    <property type="entry name" value="Tetratricopeptide repeat domain"/>
    <property type="match status" value="1"/>
</dbReference>
<evidence type="ECO:0000313" key="3">
    <source>
        <dbReference type="Proteomes" id="UP000006008"/>
    </source>
</evidence>
<keyword evidence="1" id="KW-0732">Signal</keyword>
<keyword evidence="3" id="KW-1185">Reference proteome</keyword>
<accession>G5HAP1</accession>
<dbReference type="InterPro" id="IPR036737">
    <property type="entry name" value="OmpA-like_sf"/>
</dbReference>
<dbReference type="OrthoDB" id="1060303at2"/>
<dbReference type="HOGENOM" id="CLU_026852_0_0_10"/>
<feature type="chain" id="PRO_5003477891" evidence="1">
    <location>
        <begin position="20"/>
        <end position="473"/>
    </location>
</feature>
<sequence>MKRALTAILSLFSVAQLWAAAPEKLTPENTKIRKVDQNVEVSFDVTVDKLKPNYKVVISPVLYNGTNRQALDETVVTGKRRSLYETRNRETADKGTAIARKELPATIRYRAIVPYRDWMSSVSLAVGQTVTGCCSEETRADRILAADKLLYYEIDPAFGTVPLEYQLTELEKYSLENPFLHPVEDYPNRYDILFNERDKGTSVVQFKVGSHMIDMNIPGNKELLNAVGKAFRLILDDPNASLKQIVIAGYASPEGSLAFNTALAQKRAESFKNYLQHNLDMPQDDKLFELYNGREDWDGLRRLVAASDMEYRQEALDIIDSYTIEQEERKTKLKQLAGGKPYAYMLESFYPSLRNAGYLQVYYDIDRTASIATAVTDENGRTTWIDPDSPENIGVTLINKAMKHMTAGDYETALKELETQRDNPAAQNYIGVCFMMKGDYDQAETFLRKAEKNGDQYAPINLEHIRQAKRIEF</sequence>
<dbReference type="GeneID" id="92815263"/>
<name>G5HAP1_9BACT</name>
<dbReference type="InterPro" id="IPR011990">
    <property type="entry name" value="TPR-like_helical_dom_sf"/>
</dbReference>
<proteinExistence type="predicted"/>
<dbReference type="EMBL" id="ADLD01000013">
    <property type="protein sequence ID" value="EHB91657.1"/>
    <property type="molecule type" value="Genomic_DNA"/>
</dbReference>
<dbReference type="SUPFAM" id="SSF103088">
    <property type="entry name" value="OmpA-like"/>
    <property type="match status" value="1"/>
</dbReference>
<evidence type="ECO:0000256" key="1">
    <source>
        <dbReference type="SAM" id="SignalP"/>
    </source>
</evidence>
<dbReference type="PATRIC" id="fig|742725.3.peg.1800"/>
<dbReference type="eggNOG" id="COG2885">
    <property type="taxonomic scope" value="Bacteria"/>
</dbReference>
<feature type="signal peptide" evidence="1">
    <location>
        <begin position="1"/>
        <end position="19"/>
    </location>
</feature>
<dbReference type="AlphaFoldDB" id="G5HAP1"/>